<feature type="compositionally biased region" description="Basic residues" evidence="1">
    <location>
        <begin position="87"/>
        <end position="98"/>
    </location>
</feature>
<protein>
    <submittedName>
        <fullName evidence="2">Uncharacterized protein</fullName>
    </submittedName>
</protein>
<feature type="compositionally biased region" description="Basic residues" evidence="1">
    <location>
        <begin position="18"/>
        <end position="32"/>
    </location>
</feature>
<evidence type="ECO:0000313" key="3">
    <source>
        <dbReference type="Proteomes" id="UP000749559"/>
    </source>
</evidence>
<gene>
    <name evidence="2" type="ORF">OFUS_LOCUS4545</name>
</gene>
<evidence type="ECO:0000313" key="2">
    <source>
        <dbReference type="EMBL" id="CAH1777516.1"/>
    </source>
</evidence>
<dbReference type="EMBL" id="CAIIXF020000002">
    <property type="protein sequence ID" value="CAH1777516.1"/>
    <property type="molecule type" value="Genomic_DNA"/>
</dbReference>
<dbReference type="Proteomes" id="UP000749559">
    <property type="component" value="Unassembled WGS sequence"/>
</dbReference>
<evidence type="ECO:0000256" key="1">
    <source>
        <dbReference type="SAM" id="MobiDB-lite"/>
    </source>
</evidence>
<accession>A0A8J1TGS7</accession>
<keyword evidence="3" id="KW-1185">Reference proteome</keyword>
<sequence length="132" mass="15743">MCLNTIHLWINILRNVQKRGQKARKARTKAQTKARTTNAERCRLYRQRKKDQDPEGYLKKDRDQHKLRYVPRDELSLKKLQEIRAKNKIAVKNHRKSNSKVQQDSVGKQQSKHMLLNIKLPRLPGKKIRKNQ</sequence>
<organism evidence="2 3">
    <name type="scientific">Owenia fusiformis</name>
    <name type="common">Polychaete worm</name>
    <dbReference type="NCBI Taxonomy" id="6347"/>
    <lineage>
        <taxon>Eukaryota</taxon>
        <taxon>Metazoa</taxon>
        <taxon>Spiralia</taxon>
        <taxon>Lophotrochozoa</taxon>
        <taxon>Annelida</taxon>
        <taxon>Polychaeta</taxon>
        <taxon>Sedentaria</taxon>
        <taxon>Canalipalpata</taxon>
        <taxon>Sabellida</taxon>
        <taxon>Oweniida</taxon>
        <taxon>Oweniidae</taxon>
        <taxon>Owenia</taxon>
    </lineage>
</organism>
<comment type="caution">
    <text evidence="2">The sequence shown here is derived from an EMBL/GenBank/DDBJ whole genome shotgun (WGS) entry which is preliminary data.</text>
</comment>
<dbReference type="AlphaFoldDB" id="A0A8J1TGS7"/>
<feature type="compositionally biased region" description="Basic and acidic residues" evidence="1">
    <location>
        <begin position="50"/>
        <end position="65"/>
    </location>
</feature>
<feature type="compositionally biased region" description="Polar residues" evidence="1">
    <location>
        <begin position="99"/>
        <end position="109"/>
    </location>
</feature>
<reference evidence="2" key="1">
    <citation type="submission" date="2022-03" db="EMBL/GenBank/DDBJ databases">
        <authorList>
            <person name="Martin C."/>
        </authorList>
    </citation>
    <scope>NUCLEOTIDE SEQUENCE</scope>
</reference>
<proteinExistence type="predicted"/>
<feature type="region of interest" description="Disordered" evidence="1">
    <location>
        <begin position="87"/>
        <end position="132"/>
    </location>
</feature>
<name>A0A8J1TGS7_OWEFU</name>
<feature type="region of interest" description="Disordered" evidence="1">
    <location>
        <begin position="18"/>
        <end position="65"/>
    </location>
</feature>